<keyword evidence="3" id="KW-1185">Reference proteome</keyword>
<evidence type="ECO:0000313" key="3">
    <source>
        <dbReference type="Proteomes" id="UP000541558"/>
    </source>
</evidence>
<proteinExistence type="predicted"/>
<dbReference type="Proteomes" id="UP000541558">
    <property type="component" value="Unassembled WGS sequence"/>
</dbReference>
<dbReference type="EMBL" id="JAACJK010000163">
    <property type="protein sequence ID" value="KAF5326292.1"/>
    <property type="molecule type" value="Genomic_DNA"/>
</dbReference>
<dbReference type="AlphaFoldDB" id="A0A8H5F7E2"/>
<dbReference type="InterPro" id="IPR040976">
    <property type="entry name" value="Pkinase_fungal"/>
</dbReference>
<protein>
    <recommendedName>
        <fullName evidence="1">Protein kinase domain-containing protein</fullName>
    </recommendedName>
</protein>
<dbReference type="InterPro" id="IPR011009">
    <property type="entry name" value="Kinase-like_dom_sf"/>
</dbReference>
<dbReference type="OrthoDB" id="5569250at2759"/>
<gene>
    <name evidence="2" type="ORF">D9611_000677</name>
</gene>
<feature type="domain" description="Protein kinase" evidence="1">
    <location>
        <begin position="1"/>
        <end position="328"/>
    </location>
</feature>
<dbReference type="Pfam" id="PF17667">
    <property type="entry name" value="Pkinase_fungal"/>
    <property type="match status" value="1"/>
</dbReference>
<evidence type="ECO:0000313" key="2">
    <source>
        <dbReference type="EMBL" id="KAF5326292.1"/>
    </source>
</evidence>
<name>A0A8H5F7E2_9AGAR</name>
<comment type="caution">
    <text evidence="2">The sequence shown here is derived from an EMBL/GenBank/DDBJ whole genome shotgun (WGS) entry which is preliminary data.</text>
</comment>
<dbReference type="PROSITE" id="PS50011">
    <property type="entry name" value="PROTEIN_KINASE_DOM"/>
    <property type="match status" value="1"/>
</dbReference>
<dbReference type="Gene3D" id="1.10.510.10">
    <property type="entry name" value="Transferase(Phosphotransferase) domain 1"/>
    <property type="match status" value="1"/>
</dbReference>
<dbReference type="GO" id="GO:0004672">
    <property type="term" value="F:protein kinase activity"/>
    <property type="evidence" value="ECO:0007669"/>
    <property type="project" value="InterPro"/>
</dbReference>
<accession>A0A8H5F7E2</accession>
<dbReference type="PANTHER" id="PTHR38248">
    <property type="entry name" value="FUNK1 6"/>
    <property type="match status" value="1"/>
</dbReference>
<evidence type="ECO:0000259" key="1">
    <source>
        <dbReference type="PROSITE" id="PS50011"/>
    </source>
</evidence>
<sequence length="388" mass="43722">MESLDMMFDVSYNAKANLVIRLADYASGMTTGMSSSFDPTGLTVTGYRQDLDGYVQRYPTQESDHPAAMKLSWSAKSRPREKAPERFVIGLRQNAIRQDCKANRVAARDPVLVLLPTFKPIATVTSMLEMELLNAFLALIYGHAILWSIGVEHGDISEGNLMFDDKNKEPKLCDFDLAHVRGRDHPSGYSNTGTWAFMAMELLTQDAMDGLVPRLYRHDFESFIAVLVWVVFRYRDGKLVPDPPLEEWVQNQFEMCGVKRKRTFDHISNRSLAGPTALSPAMWGVIVNAVSKLRRFIDTRRALASAYEDEARTGASKRRASAREAPSLVMLKEEMKGYDGLIFLDKVLDMRLFSFDGSDGGFFADLLDTHIDDLKKPTVASMPLYYIT</sequence>
<dbReference type="InterPro" id="IPR000719">
    <property type="entry name" value="Prot_kinase_dom"/>
</dbReference>
<dbReference type="GO" id="GO:0005524">
    <property type="term" value="F:ATP binding"/>
    <property type="evidence" value="ECO:0007669"/>
    <property type="project" value="InterPro"/>
</dbReference>
<reference evidence="2 3" key="1">
    <citation type="journal article" date="2020" name="ISME J.">
        <title>Uncovering the hidden diversity of litter-decomposition mechanisms in mushroom-forming fungi.</title>
        <authorList>
            <person name="Floudas D."/>
            <person name="Bentzer J."/>
            <person name="Ahren D."/>
            <person name="Johansson T."/>
            <person name="Persson P."/>
            <person name="Tunlid A."/>
        </authorList>
    </citation>
    <scope>NUCLEOTIDE SEQUENCE [LARGE SCALE GENOMIC DNA]</scope>
    <source>
        <strain evidence="2 3">CBS 175.51</strain>
    </source>
</reference>
<dbReference type="PANTHER" id="PTHR38248:SF2">
    <property type="entry name" value="FUNK1 11"/>
    <property type="match status" value="1"/>
</dbReference>
<dbReference type="SUPFAM" id="SSF56112">
    <property type="entry name" value="Protein kinase-like (PK-like)"/>
    <property type="match status" value="1"/>
</dbReference>
<organism evidence="2 3">
    <name type="scientific">Ephemerocybe angulata</name>
    <dbReference type="NCBI Taxonomy" id="980116"/>
    <lineage>
        <taxon>Eukaryota</taxon>
        <taxon>Fungi</taxon>
        <taxon>Dikarya</taxon>
        <taxon>Basidiomycota</taxon>
        <taxon>Agaricomycotina</taxon>
        <taxon>Agaricomycetes</taxon>
        <taxon>Agaricomycetidae</taxon>
        <taxon>Agaricales</taxon>
        <taxon>Agaricineae</taxon>
        <taxon>Psathyrellaceae</taxon>
        <taxon>Ephemerocybe</taxon>
    </lineage>
</organism>